<sequence length="502" mass="53804">MVDAVTVIVDDQALAAYSIQVPPLVGDPGGFYPQFTSCYKTSMFIPLGEITTSWNWALEFEGTSVALFGVTPPIQYNQTIRIADPSVDKTNATQPNSYRAYTYPVSSQGGQFFTSGVVHNDSQIRIGLSNADGVAIDYALVTAGNLTNLQGQTILVDDRSSEIFWDGNWTMVDNYSLPVQCTIPSPQAYKESKLLLNSTDSVNFIAQMQPHANSTHSSNTVGDSFTFHFAGTSILVSGVTPGPGLPSDWLLHMEFVLDLNSTTRVFSPTSDPIKPHDIYFESTDLSPGNHILVGRILSVAGSPLPAAQIDYATYRPSFVTVAEKPVFPAPEVSGSATATSSSSIPTPNPSSATPSPSPSHAKSRAGAIVGAVIGGCILVGCFFGILWLVRRNQRRIRNAPNPHTEPFTSTAPTIYSEQDGPSSQLGTLPHSKRPFSPLHAASLSVASNSNSALSQQQNNIAAEIREPQNSPVDARLRELQAQMDAIEVRVRDNAPPSYSGEA</sequence>
<keyword evidence="2" id="KW-1133">Transmembrane helix</keyword>
<keyword evidence="2" id="KW-0472">Membrane</keyword>
<accession>A0AAW0AB20</accession>
<feature type="transmembrane region" description="Helical" evidence="2">
    <location>
        <begin position="365"/>
        <end position="389"/>
    </location>
</feature>
<protein>
    <submittedName>
        <fullName evidence="3">Gpr1 family protein</fullName>
    </submittedName>
</protein>
<evidence type="ECO:0000256" key="1">
    <source>
        <dbReference type="SAM" id="MobiDB-lite"/>
    </source>
</evidence>
<proteinExistence type="predicted"/>
<reference evidence="3 4" key="1">
    <citation type="journal article" date="2024" name="J Genomics">
        <title>Draft genome sequencing and assembly of Favolaschia claudopus CIRM-BRFM 2984 isolated from oak limbs.</title>
        <authorList>
            <person name="Navarro D."/>
            <person name="Drula E."/>
            <person name="Chaduli D."/>
            <person name="Cazenave R."/>
            <person name="Ahrendt S."/>
            <person name="Wang J."/>
            <person name="Lipzen A."/>
            <person name="Daum C."/>
            <person name="Barry K."/>
            <person name="Grigoriev I.V."/>
            <person name="Favel A."/>
            <person name="Rosso M.N."/>
            <person name="Martin F."/>
        </authorList>
    </citation>
    <scope>NUCLEOTIDE SEQUENCE [LARGE SCALE GENOMIC DNA]</scope>
    <source>
        <strain evidence="3 4">CIRM-BRFM 2984</strain>
    </source>
</reference>
<dbReference type="Proteomes" id="UP001362999">
    <property type="component" value="Unassembled WGS sequence"/>
</dbReference>
<evidence type="ECO:0000256" key="2">
    <source>
        <dbReference type="SAM" id="Phobius"/>
    </source>
</evidence>
<dbReference type="Gene3D" id="2.60.120.260">
    <property type="entry name" value="Galactose-binding domain-like"/>
    <property type="match status" value="1"/>
</dbReference>
<dbReference type="AlphaFoldDB" id="A0AAW0AB20"/>
<gene>
    <name evidence="3" type="ORF">R3P38DRAFT_1725837</name>
</gene>
<feature type="region of interest" description="Disordered" evidence="1">
    <location>
        <begin position="330"/>
        <end position="362"/>
    </location>
</feature>
<evidence type="ECO:0000313" key="3">
    <source>
        <dbReference type="EMBL" id="KAK7005990.1"/>
    </source>
</evidence>
<organism evidence="3 4">
    <name type="scientific">Favolaschia claudopus</name>
    <dbReference type="NCBI Taxonomy" id="2862362"/>
    <lineage>
        <taxon>Eukaryota</taxon>
        <taxon>Fungi</taxon>
        <taxon>Dikarya</taxon>
        <taxon>Basidiomycota</taxon>
        <taxon>Agaricomycotina</taxon>
        <taxon>Agaricomycetes</taxon>
        <taxon>Agaricomycetidae</taxon>
        <taxon>Agaricales</taxon>
        <taxon>Marasmiineae</taxon>
        <taxon>Mycenaceae</taxon>
        <taxon>Favolaschia</taxon>
    </lineage>
</organism>
<evidence type="ECO:0000313" key="4">
    <source>
        <dbReference type="Proteomes" id="UP001362999"/>
    </source>
</evidence>
<feature type="compositionally biased region" description="Low complexity" evidence="1">
    <location>
        <begin position="333"/>
        <end position="362"/>
    </location>
</feature>
<keyword evidence="4" id="KW-1185">Reference proteome</keyword>
<keyword evidence="2" id="KW-0812">Transmembrane</keyword>
<comment type="caution">
    <text evidence="3">The sequence shown here is derived from an EMBL/GenBank/DDBJ whole genome shotgun (WGS) entry which is preliminary data.</text>
</comment>
<name>A0AAW0AB20_9AGAR</name>
<dbReference type="EMBL" id="JAWWNJ010000077">
    <property type="protein sequence ID" value="KAK7005990.1"/>
    <property type="molecule type" value="Genomic_DNA"/>
</dbReference>